<dbReference type="Gene3D" id="3.30.40.10">
    <property type="entry name" value="Zinc/RING finger domain, C3HC4 (zinc finger)"/>
    <property type="match status" value="1"/>
</dbReference>
<evidence type="ECO:0000256" key="4">
    <source>
        <dbReference type="ARBA" id="ARBA00022771"/>
    </source>
</evidence>
<dbReference type="SMR" id="A0A067D4K1"/>
<keyword evidence="5" id="KW-0862">Zinc</keyword>
<keyword evidence="9" id="KW-1185">Reference proteome</keyword>
<dbReference type="EC" id="2.3.2.27" evidence="2"/>
<evidence type="ECO:0000259" key="7">
    <source>
        <dbReference type="PROSITE" id="PS50089"/>
    </source>
</evidence>
<dbReference type="GO" id="GO:0008270">
    <property type="term" value="F:zinc ion binding"/>
    <property type="evidence" value="ECO:0007669"/>
    <property type="project" value="UniProtKB-KW"/>
</dbReference>
<evidence type="ECO:0000313" key="9">
    <source>
        <dbReference type="Proteomes" id="UP000027120"/>
    </source>
</evidence>
<keyword evidence="4 6" id="KW-0863">Zinc-finger</keyword>
<dbReference type="STRING" id="2711.A0A067D4K1"/>
<comment type="catalytic activity">
    <reaction evidence="1">
        <text>S-ubiquitinyl-[E2 ubiquitin-conjugating enzyme]-L-cysteine + [acceptor protein]-L-lysine = [E2 ubiquitin-conjugating enzyme]-L-cysteine + N(6)-ubiquitinyl-[acceptor protein]-L-lysine.</text>
        <dbReference type="EC" id="2.3.2.27"/>
    </reaction>
</comment>
<dbReference type="PANTHER" id="PTHR15710">
    <property type="entry name" value="E3 UBIQUITIN-PROTEIN LIGASE PRAJA"/>
    <property type="match status" value="1"/>
</dbReference>
<dbReference type="InterPro" id="IPR001841">
    <property type="entry name" value="Znf_RING"/>
</dbReference>
<evidence type="ECO:0000256" key="2">
    <source>
        <dbReference type="ARBA" id="ARBA00012483"/>
    </source>
</evidence>
<name>A0A067D4K1_CITSI</name>
<protein>
    <recommendedName>
        <fullName evidence="2">RING-type E3 ubiquitin transferase</fullName>
        <ecNumber evidence="2">2.3.2.27</ecNumber>
    </recommendedName>
</protein>
<feature type="domain" description="RING-type" evidence="7">
    <location>
        <begin position="135"/>
        <end position="175"/>
    </location>
</feature>
<gene>
    <name evidence="8" type="ORF">CISIN_1g047298mg</name>
</gene>
<evidence type="ECO:0000256" key="6">
    <source>
        <dbReference type="PROSITE-ProRule" id="PRU00175"/>
    </source>
</evidence>
<accession>A0A067D4K1</accession>
<evidence type="ECO:0000256" key="1">
    <source>
        <dbReference type="ARBA" id="ARBA00000900"/>
    </source>
</evidence>
<dbReference type="InterPro" id="IPR013083">
    <property type="entry name" value="Znf_RING/FYVE/PHD"/>
</dbReference>
<keyword evidence="3" id="KW-0479">Metal-binding</keyword>
<dbReference type="SMART" id="SM00184">
    <property type="entry name" value="RING"/>
    <property type="match status" value="1"/>
</dbReference>
<dbReference type="AlphaFoldDB" id="A0A067D4K1"/>
<evidence type="ECO:0000313" key="8">
    <source>
        <dbReference type="EMBL" id="KDO37693.1"/>
    </source>
</evidence>
<sequence>MLREILYSTDSSSLDEDDHKKMAIPIKGNRVNINDLFHFFEFPKASSRYDDLRGLILNVKRLPADTYHELVDDILISMTDEIDTIIEHDVTVEFVVVVVIYRNNVNVTKKDVVKYLQSQPIVVDCEEEEEEEERCAICLGSGTGSVIQMDCLHQFHEKCIACWFDNRNYSCPLCRFDMATAVIESMFSKPLN</sequence>
<proteinExistence type="predicted"/>
<dbReference type="GO" id="GO:0061630">
    <property type="term" value="F:ubiquitin protein ligase activity"/>
    <property type="evidence" value="ECO:0007669"/>
    <property type="project" value="UniProtKB-EC"/>
</dbReference>
<organism evidence="8 9">
    <name type="scientific">Citrus sinensis</name>
    <name type="common">Sweet orange</name>
    <name type="synonym">Citrus aurantium var. sinensis</name>
    <dbReference type="NCBI Taxonomy" id="2711"/>
    <lineage>
        <taxon>Eukaryota</taxon>
        <taxon>Viridiplantae</taxon>
        <taxon>Streptophyta</taxon>
        <taxon>Embryophyta</taxon>
        <taxon>Tracheophyta</taxon>
        <taxon>Spermatophyta</taxon>
        <taxon>Magnoliopsida</taxon>
        <taxon>eudicotyledons</taxon>
        <taxon>Gunneridae</taxon>
        <taxon>Pentapetalae</taxon>
        <taxon>rosids</taxon>
        <taxon>malvids</taxon>
        <taxon>Sapindales</taxon>
        <taxon>Rutaceae</taxon>
        <taxon>Aurantioideae</taxon>
        <taxon>Citrus</taxon>
    </lineage>
</organism>
<reference evidence="8 9" key="1">
    <citation type="submission" date="2014-04" db="EMBL/GenBank/DDBJ databases">
        <authorList>
            <consortium name="International Citrus Genome Consortium"/>
            <person name="Gmitter F."/>
            <person name="Chen C."/>
            <person name="Farmerie W."/>
            <person name="Harkins T."/>
            <person name="Desany B."/>
            <person name="Mohiuddin M."/>
            <person name="Kodira C."/>
            <person name="Borodovsky M."/>
            <person name="Lomsadze A."/>
            <person name="Burns P."/>
            <person name="Jenkins J."/>
            <person name="Prochnik S."/>
            <person name="Shu S."/>
            <person name="Chapman J."/>
            <person name="Pitluck S."/>
            <person name="Schmutz J."/>
            <person name="Rokhsar D."/>
        </authorList>
    </citation>
    <scope>NUCLEOTIDE SEQUENCE</scope>
</reference>
<dbReference type="EMBL" id="KK789936">
    <property type="protein sequence ID" value="KDO37693.1"/>
    <property type="molecule type" value="Genomic_DNA"/>
</dbReference>
<dbReference type="SUPFAM" id="SSF57850">
    <property type="entry name" value="RING/U-box"/>
    <property type="match status" value="1"/>
</dbReference>
<dbReference type="Proteomes" id="UP000027120">
    <property type="component" value="Unassembled WGS sequence"/>
</dbReference>
<dbReference type="Pfam" id="PF13639">
    <property type="entry name" value="zf-RING_2"/>
    <property type="match status" value="1"/>
</dbReference>
<dbReference type="PROSITE" id="PS50089">
    <property type="entry name" value="ZF_RING_2"/>
    <property type="match status" value="1"/>
</dbReference>
<evidence type="ECO:0000256" key="3">
    <source>
        <dbReference type="ARBA" id="ARBA00022723"/>
    </source>
</evidence>
<evidence type="ECO:0000256" key="5">
    <source>
        <dbReference type="ARBA" id="ARBA00022833"/>
    </source>
</evidence>